<evidence type="ECO:0000256" key="1">
    <source>
        <dbReference type="SAM" id="MobiDB-lite"/>
    </source>
</evidence>
<dbReference type="Proteomes" id="UP001148614">
    <property type="component" value="Unassembled WGS sequence"/>
</dbReference>
<feature type="compositionally biased region" description="Basic and acidic residues" evidence="1">
    <location>
        <begin position="159"/>
        <end position="211"/>
    </location>
</feature>
<protein>
    <submittedName>
        <fullName evidence="2">Uncharacterized protein</fullName>
    </submittedName>
</protein>
<feature type="compositionally biased region" description="Basic and acidic residues" evidence="1">
    <location>
        <begin position="127"/>
        <end position="150"/>
    </location>
</feature>
<accession>A0A9W8NF65</accession>
<reference evidence="2" key="1">
    <citation type="submission" date="2022-07" db="EMBL/GenBank/DDBJ databases">
        <title>Genome Sequence of Xylaria arbuscula.</title>
        <authorList>
            <person name="Buettner E."/>
        </authorList>
    </citation>
    <scope>NUCLEOTIDE SEQUENCE</scope>
    <source>
        <strain evidence="2">VT107</strain>
    </source>
</reference>
<gene>
    <name evidence="2" type="ORF">NPX13_g4901</name>
</gene>
<sequence length="217" mass="23823">MADRSLFHNGTTVTQVCTSNAASQLNEGLKPTRSHTDIYSEAGQTSGEDQLQILLLAGVFVSRGAAGEPGVAIAMDEPVRRSSARSDEPEQRICEIDPDGVFHSHYVAVALRVLVDVHATEQAEEGNPEHEQNEAPYRHGDRLGNGRDEVNNGGQGRETSNDKRKDLTYVQEGREPYDGNGEDKLDEMQYGEEHVARSHADEPHLERRKCCDASAGQ</sequence>
<dbReference type="EMBL" id="JANPWZ010000729">
    <property type="protein sequence ID" value="KAJ3572877.1"/>
    <property type="molecule type" value="Genomic_DNA"/>
</dbReference>
<evidence type="ECO:0000313" key="2">
    <source>
        <dbReference type="EMBL" id="KAJ3572877.1"/>
    </source>
</evidence>
<keyword evidence="3" id="KW-1185">Reference proteome</keyword>
<comment type="caution">
    <text evidence="2">The sequence shown here is derived from an EMBL/GenBank/DDBJ whole genome shotgun (WGS) entry which is preliminary data.</text>
</comment>
<evidence type="ECO:0000313" key="3">
    <source>
        <dbReference type="Proteomes" id="UP001148614"/>
    </source>
</evidence>
<organism evidence="2 3">
    <name type="scientific">Xylaria arbuscula</name>
    <dbReference type="NCBI Taxonomy" id="114810"/>
    <lineage>
        <taxon>Eukaryota</taxon>
        <taxon>Fungi</taxon>
        <taxon>Dikarya</taxon>
        <taxon>Ascomycota</taxon>
        <taxon>Pezizomycotina</taxon>
        <taxon>Sordariomycetes</taxon>
        <taxon>Xylariomycetidae</taxon>
        <taxon>Xylariales</taxon>
        <taxon>Xylariaceae</taxon>
        <taxon>Xylaria</taxon>
    </lineage>
</organism>
<dbReference type="AlphaFoldDB" id="A0A9W8NF65"/>
<feature type="region of interest" description="Disordered" evidence="1">
    <location>
        <begin position="121"/>
        <end position="217"/>
    </location>
</feature>
<name>A0A9W8NF65_9PEZI</name>
<proteinExistence type="predicted"/>